<keyword evidence="1" id="KW-0678">Repressor</keyword>
<evidence type="ECO:0000256" key="4">
    <source>
        <dbReference type="ARBA" id="ARBA00023163"/>
    </source>
</evidence>
<feature type="domain" description="HTH tetR-type" evidence="6">
    <location>
        <begin position="7"/>
        <end position="67"/>
    </location>
</feature>
<sequence>MSPARPLLSREQIVAAAIDLLDRDGPDAFSMRRLGAALKVDPMAVYHHLPNKAALFDAVVDTVWARTVLEEPDADATWQQVVTSIFHALRGELLAHPKLVSIVATRPVATPHMLTLVERALGWLDSAGLPPAEAMKLLDCLVGYTVGKVAGEVREPVGGPGVPPEQVHGALTPETHPHVVTAMTSGYGWQPDEEFTRGLDAMVAGWRVGPLS</sequence>
<dbReference type="EMBL" id="SDMQ01000011">
    <property type="protein sequence ID" value="TBT83501.1"/>
    <property type="molecule type" value="Genomic_DNA"/>
</dbReference>
<dbReference type="Pfam" id="PF00440">
    <property type="entry name" value="TetR_N"/>
    <property type="match status" value="1"/>
</dbReference>
<dbReference type="InterPro" id="IPR001647">
    <property type="entry name" value="HTH_TetR"/>
</dbReference>
<dbReference type="AlphaFoldDB" id="A0A4Q9KC97"/>
<evidence type="ECO:0000259" key="6">
    <source>
        <dbReference type="PROSITE" id="PS50977"/>
    </source>
</evidence>
<evidence type="ECO:0000256" key="5">
    <source>
        <dbReference type="PROSITE-ProRule" id="PRU00335"/>
    </source>
</evidence>
<dbReference type="SUPFAM" id="SSF46689">
    <property type="entry name" value="Homeodomain-like"/>
    <property type="match status" value="1"/>
</dbReference>
<dbReference type="GO" id="GO:0045892">
    <property type="term" value="P:negative regulation of DNA-templated transcription"/>
    <property type="evidence" value="ECO:0007669"/>
    <property type="project" value="InterPro"/>
</dbReference>
<feature type="DNA-binding region" description="H-T-H motif" evidence="5">
    <location>
        <begin position="30"/>
        <end position="49"/>
    </location>
</feature>
<dbReference type="GO" id="GO:0003700">
    <property type="term" value="F:DNA-binding transcription factor activity"/>
    <property type="evidence" value="ECO:0007669"/>
    <property type="project" value="TreeGrafter"/>
</dbReference>
<evidence type="ECO:0000256" key="3">
    <source>
        <dbReference type="ARBA" id="ARBA00023125"/>
    </source>
</evidence>
<dbReference type="Gene3D" id="1.10.357.10">
    <property type="entry name" value="Tetracycline Repressor, domain 2"/>
    <property type="match status" value="1"/>
</dbReference>
<evidence type="ECO:0000313" key="8">
    <source>
        <dbReference type="Proteomes" id="UP000292373"/>
    </source>
</evidence>
<keyword evidence="3 5" id="KW-0238">DNA-binding</keyword>
<dbReference type="PANTHER" id="PTHR30055:SF151">
    <property type="entry name" value="TRANSCRIPTIONAL REGULATORY PROTEIN"/>
    <property type="match status" value="1"/>
</dbReference>
<dbReference type="PRINTS" id="PR00400">
    <property type="entry name" value="TETREPRESSOR"/>
</dbReference>
<name>A0A4Q9KC97_9ACTN</name>
<protein>
    <submittedName>
        <fullName evidence="7">TetR/AcrR family transcriptional regulator</fullName>
    </submittedName>
</protein>
<reference evidence="7 8" key="1">
    <citation type="submission" date="2019-01" db="EMBL/GenBank/DDBJ databases">
        <title>Lactibacter flavus gen. nov., sp. nov., a novel bacterium of the family Propionibacteriaceae isolated from raw milk and dairy products.</title>
        <authorList>
            <person name="Huptas C."/>
            <person name="Wenning M."/>
            <person name="Breitenwieser F."/>
            <person name="Doll E."/>
            <person name="Von Neubeck M."/>
            <person name="Busse H.-J."/>
            <person name="Scherer S."/>
        </authorList>
    </citation>
    <scope>NUCLEOTIDE SEQUENCE [LARGE SCALE GENOMIC DNA]</scope>
    <source>
        <strain evidence="7 8">KCTC 33808</strain>
    </source>
</reference>
<dbReference type="InterPro" id="IPR050109">
    <property type="entry name" value="HTH-type_TetR-like_transc_reg"/>
</dbReference>
<dbReference type="InterPro" id="IPR003012">
    <property type="entry name" value="Tet_transcr_reg_TetR"/>
</dbReference>
<dbReference type="OrthoDB" id="2570341at2"/>
<dbReference type="SUPFAM" id="SSF48498">
    <property type="entry name" value="Tetracyclin repressor-like, C-terminal domain"/>
    <property type="match status" value="1"/>
</dbReference>
<evidence type="ECO:0000256" key="2">
    <source>
        <dbReference type="ARBA" id="ARBA00023015"/>
    </source>
</evidence>
<keyword evidence="4" id="KW-0804">Transcription</keyword>
<organism evidence="7 8">
    <name type="scientific">Propioniciclava sinopodophylli</name>
    <dbReference type="NCBI Taxonomy" id="1837344"/>
    <lineage>
        <taxon>Bacteria</taxon>
        <taxon>Bacillati</taxon>
        <taxon>Actinomycetota</taxon>
        <taxon>Actinomycetes</taxon>
        <taxon>Propionibacteriales</taxon>
        <taxon>Propionibacteriaceae</taxon>
        <taxon>Propioniciclava</taxon>
    </lineage>
</organism>
<comment type="caution">
    <text evidence="7">The sequence shown here is derived from an EMBL/GenBank/DDBJ whole genome shotgun (WGS) entry which is preliminary data.</text>
</comment>
<dbReference type="InterPro" id="IPR009057">
    <property type="entry name" value="Homeodomain-like_sf"/>
</dbReference>
<evidence type="ECO:0000313" key="7">
    <source>
        <dbReference type="EMBL" id="TBT83501.1"/>
    </source>
</evidence>
<proteinExistence type="predicted"/>
<dbReference type="PANTHER" id="PTHR30055">
    <property type="entry name" value="HTH-TYPE TRANSCRIPTIONAL REGULATOR RUTR"/>
    <property type="match status" value="1"/>
</dbReference>
<dbReference type="InterPro" id="IPR036271">
    <property type="entry name" value="Tet_transcr_reg_TetR-rel_C_sf"/>
</dbReference>
<dbReference type="InterPro" id="IPR004111">
    <property type="entry name" value="Repressor_TetR_C"/>
</dbReference>
<accession>A0A4Q9KC97</accession>
<dbReference type="Pfam" id="PF02909">
    <property type="entry name" value="TetR_C_1"/>
    <property type="match status" value="1"/>
</dbReference>
<evidence type="ECO:0000256" key="1">
    <source>
        <dbReference type="ARBA" id="ARBA00022491"/>
    </source>
</evidence>
<dbReference type="RefSeq" id="WP_131168926.1">
    <property type="nucleotide sequence ID" value="NZ_SDMQ01000011.1"/>
</dbReference>
<keyword evidence="8" id="KW-1185">Reference proteome</keyword>
<gene>
    <name evidence="7" type="ORF">ET989_11085</name>
</gene>
<dbReference type="GO" id="GO:0000976">
    <property type="term" value="F:transcription cis-regulatory region binding"/>
    <property type="evidence" value="ECO:0007669"/>
    <property type="project" value="TreeGrafter"/>
</dbReference>
<keyword evidence="2" id="KW-0805">Transcription regulation</keyword>
<dbReference type="GO" id="GO:0046677">
    <property type="term" value="P:response to antibiotic"/>
    <property type="evidence" value="ECO:0007669"/>
    <property type="project" value="InterPro"/>
</dbReference>
<dbReference type="PROSITE" id="PS50977">
    <property type="entry name" value="HTH_TETR_2"/>
    <property type="match status" value="1"/>
</dbReference>
<dbReference type="Proteomes" id="UP000292373">
    <property type="component" value="Unassembled WGS sequence"/>
</dbReference>